<sequence length="144" mass="16531">MSKYHELRIWGYQHGGENPINEYNNRFNSFGTIQTGLKINPIFNGEQSNKVFELFSVPLPEIQLYDSKIQSNSRKIAKLVNDLPGIAAEQLFMSTLRDEILSTNEIEGVKTTNEEIETAIIGRNSAKTVRLQSFARMYFKIKQQ</sequence>
<protein>
    <submittedName>
        <fullName evidence="1">Uncharacterized protein</fullName>
    </submittedName>
</protein>
<dbReference type="STRING" id="417373.GCA_001570685_01182"/>
<name>A0A0R1V3H5_9LACO</name>
<dbReference type="AlphaFoldDB" id="A0A0R1V3H5"/>
<dbReference type="RefSeq" id="WP_054653441.1">
    <property type="nucleotide sequence ID" value="NZ_AZGC01000008.1"/>
</dbReference>
<gene>
    <name evidence="1" type="ORF">FC21_GL000178</name>
</gene>
<evidence type="ECO:0000313" key="1">
    <source>
        <dbReference type="EMBL" id="KRL96379.1"/>
    </source>
</evidence>
<reference evidence="1 2" key="1">
    <citation type="journal article" date="2015" name="Genome Announc.">
        <title>Expanding the biotechnology potential of lactobacilli through comparative genomics of 213 strains and associated genera.</title>
        <authorList>
            <person name="Sun Z."/>
            <person name="Harris H.M."/>
            <person name="McCann A."/>
            <person name="Guo C."/>
            <person name="Argimon S."/>
            <person name="Zhang W."/>
            <person name="Yang X."/>
            <person name="Jeffery I.B."/>
            <person name="Cooney J.C."/>
            <person name="Kagawa T.F."/>
            <person name="Liu W."/>
            <person name="Song Y."/>
            <person name="Salvetti E."/>
            <person name="Wrobel A."/>
            <person name="Rasinkangas P."/>
            <person name="Parkhill J."/>
            <person name="Rea M.C."/>
            <person name="O'Sullivan O."/>
            <person name="Ritari J."/>
            <person name="Douillard F.P."/>
            <person name="Paul Ross R."/>
            <person name="Yang R."/>
            <person name="Briner A.E."/>
            <person name="Felis G.E."/>
            <person name="de Vos W.M."/>
            <person name="Barrangou R."/>
            <person name="Klaenhammer T.R."/>
            <person name="Caufield P.W."/>
            <person name="Cui Y."/>
            <person name="Zhang H."/>
            <person name="O'Toole P.W."/>
        </authorList>
    </citation>
    <scope>NUCLEOTIDE SEQUENCE [LARGE SCALE GENOMIC DNA]</scope>
    <source>
        <strain evidence="1 2">DSM 18793</strain>
    </source>
</reference>
<dbReference type="Proteomes" id="UP000051084">
    <property type="component" value="Unassembled WGS sequence"/>
</dbReference>
<organism evidence="1 2">
    <name type="scientific">Limosilactobacillus equigenerosi DSM 18793 = JCM 14505</name>
    <dbReference type="NCBI Taxonomy" id="1423742"/>
    <lineage>
        <taxon>Bacteria</taxon>
        <taxon>Bacillati</taxon>
        <taxon>Bacillota</taxon>
        <taxon>Bacilli</taxon>
        <taxon>Lactobacillales</taxon>
        <taxon>Lactobacillaceae</taxon>
        <taxon>Limosilactobacillus</taxon>
    </lineage>
</organism>
<proteinExistence type="predicted"/>
<keyword evidence="2" id="KW-1185">Reference proteome</keyword>
<comment type="caution">
    <text evidence="1">The sequence shown here is derived from an EMBL/GenBank/DDBJ whole genome shotgun (WGS) entry which is preliminary data.</text>
</comment>
<dbReference type="PATRIC" id="fig|1423742.4.peg.190"/>
<evidence type="ECO:0000313" key="2">
    <source>
        <dbReference type="Proteomes" id="UP000051084"/>
    </source>
</evidence>
<accession>A0A0R1V3H5</accession>
<dbReference type="EMBL" id="AZGC01000008">
    <property type="protein sequence ID" value="KRL96379.1"/>
    <property type="molecule type" value="Genomic_DNA"/>
</dbReference>